<keyword evidence="6 7" id="KW-0472">Membrane</keyword>
<reference evidence="9 10" key="1">
    <citation type="submission" date="2021-05" db="EMBL/GenBank/DDBJ databases">
        <title>Comparative genomic studies on the polysaccharide-degrading batcterial strains of the Flammeovirga genus.</title>
        <authorList>
            <person name="Zewei F."/>
            <person name="Zheng Z."/>
            <person name="Yu L."/>
            <person name="Ruyue G."/>
            <person name="Yanhong M."/>
            <person name="Yuanyuan C."/>
            <person name="Jingyan G."/>
            <person name="Wenjun H."/>
        </authorList>
    </citation>
    <scope>NUCLEOTIDE SEQUENCE [LARGE SCALE GENOMIC DNA]</scope>
    <source>
        <strain evidence="9 10">NBRC:100898</strain>
    </source>
</reference>
<feature type="transmembrane region" description="Helical" evidence="7">
    <location>
        <begin position="443"/>
        <end position="463"/>
    </location>
</feature>
<proteinExistence type="inferred from homology"/>
<gene>
    <name evidence="9" type="ORF">KMW28_26900</name>
</gene>
<dbReference type="RefSeq" id="WP_169665422.1">
    <property type="nucleotide sequence ID" value="NZ_CP076133.1"/>
</dbReference>
<dbReference type="GO" id="GO:0009267">
    <property type="term" value="P:cellular response to starvation"/>
    <property type="evidence" value="ECO:0007669"/>
    <property type="project" value="InterPro"/>
</dbReference>
<sequence>MITFLTCIALLVGAYFIYGNFVEKHFGADENRPTPAITKQDGVDYVPLKRWKIFLIQFLNIAGLGPIFGAISGALWGPVAFLWIVFGCIFAGAVHDYFSGMLSIRHDGASIPEIVGKYLGLGMKQFMRIFSVVLLILVGVVFVKGPATILNGLVDIEIPILLAVIFLYYILATMIPIDKLIGKIYPVFGISLIIMAVGLLINLLMGTYEIPELTTGSFTNMHTSPEKFPVFPMLFITIACGAISGFHSTQSPLMARCMSNEKEGKVIFFGAMITEGIVALIWAAAAMAFFGGVSQLGETMAEEGHNAAWVVNIICNTMLGRVGGVLAIFGVVAAPITSGDTAFRSVRIMVADAFNYKQDTIKSRIIVTIPIFIVALLLTQINFQIIWRYFGWSNQVLATIVLWTIVVYLHQQAKSVLLVLVPAMFMTVVVVTFIFVSPEGFGLDYNLSLGIGVAASLILLILFNRYTKKSGAIEEEQSEKVIEG</sequence>
<feature type="domain" description="CstA N-terminal" evidence="8">
    <location>
        <begin position="4"/>
        <end position="142"/>
    </location>
</feature>
<organism evidence="9 10">
    <name type="scientific">Flammeovirga yaeyamensis</name>
    <dbReference type="NCBI Taxonomy" id="367791"/>
    <lineage>
        <taxon>Bacteria</taxon>
        <taxon>Pseudomonadati</taxon>
        <taxon>Bacteroidota</taxon>
        <taxon>Cytophagia</taxon>
        <taxon>Cytophagales</taxon>
        <taxon>Flammeovirgaceae</taxon>
        <taxon>Flammeovirga</taxon>
    </lineage>
</organism>
<feature type="transmembrane region" description="Helical" evidence="7">
    <location>
        <begin position="126"/>
        <end position="143"/>
    </location>
</feature>
<feature type="transmembrane region" description="Helical" evidence="7">
    <location>
        <begin position="416"/>
        <end position="437"/>
    </location>
</feature>
<keyword evidence="4 7" id="KW-0812">Transmembrane</keyword>
<comment type="similarity">
    <text evidence="2">Belongs to the peptide transporter carbon starvation (CstA) (TC 2.A.114) family.</text>
</comment>
<feature type="domain" description="CstA N-terminal" evidence="8">
    <location>
        <begin position="156"/>
        <end position="312"/>
    </location>
</feature>
<dbReference type="Proteomes" id="UP000678679">
    <property type="component" value="Chromosome 2"/>
</dbReference>
<feature type="transmembrane region" description="Helical" evidence="7">
    <location>
        <begin position="309"/>
        <end position="334"/>
    </location>
</feature>
<evidence type="ECO:0000256" key="6">
    <source>
        <dbReference type="ARBA" id="ARBA00023136"/>
    </source>
</evidence>
<protein>
    <submittedName>
        <fullName evidence="9">Carbon starvation protein A</fullName>
    </submittedName>
</protein>
<dbReference type="KEGG" id="fya:KMW28_26900"/>
<evidence type="ECO:0000256" key="4">
    <source>
        <dbReference type="ARBA" id="ARBA00022692"/>
    </source>
</evidence>
<evidence type="ECO:0000259" key="8">
    <source>
        <dbReference type="Pfam" id="PF02554"/>
    </source>
</evidence>
<dbReference type="PANTHER" id="PTHR30252">
    <property type="entry name" value="INNER MEMBRANE PEPTIDE TRANSPORTER"/>
    <property type="match status" value="1"/>
</dbReference>
<evidence type="ECO:0000256" key="7">
    <source>
        <dbReference type="SAM" id="Phobius"/>
    </source>
</evidence>
<feature type="transmembrane region" description="Helical" evidence="7">
    <location>
        <begin position="266"/>
        <end position="289"/>
    </location>
</feature>
<evidence type="ECO:0000256" key="3">
    <source>
        <dbReference type="ARBA" id="ARBA00022475"/>
    </source>
</evidence>
<feature type="transmembrane region" description="Helical" evidence="7">
    <location>
        <begin position="184"/>
        <end position="208"/>
    </location>
</feature>
<feature type="transmembrane region" description="Helical" evidence="7">
    <location>
        <begin position="149"/>
        <end position="172"/>
    </location>
</feature>
<dbReference type="InterPro" id="IPR003706">
    <property type="entry name" value="CstA_N"/>
</dbReference>
<accession>A0AAX1NAD8</accession>
<feature type="transmembrane region" description="Helical" evidence="7">
    <location>
        <begin position="53"/>
        <end position="74"/>
    </location>
</feature>
<comment type="subcellular location">
    <subcellularLocation>
        <location evidence="1">Cell membrane</location>
        <topology evidence="1">Multi-pass membrane protein</topology>
    </subcellularLocation>
</comment>
<keyword evidence="5 7" id="KW-1133">Transmembrane helix</keyword>
<evidence type="ECO:0000256" key="1">
    <source>
        <dbReference type="ARBA" id="ARBA00004651"/>
    </source>
</evidence>
<feature type="transmembrane region" description="Helical" evidence="7">
    <location>
        <begin position="389"/>
        <end position="409"/>
    </location>
</feature>
<dbReference type="EMBL" id="CP076133">
    <property type="protein sequence ID" value="QWG04529.1"/>
    <property type="molecule type" value="Genomic_DNA"/>
</dbReference>
<evidence type="ECO:0000313" key="9">
    <source>
        <dbReference type="EMBL" id="QWG04529.1"/>
    </source>
</evidence>
<feature type="domain" description="CstA N-terminal" evidence="8">
    <location>
        <begin position="315"/>
        <end position="431"/>
    </location>
</feature>
<dbReference type="PANTHER" id="PTHR30252:SF4">
    <property type="entry name" value="CARBON STARVATION"/>
    <property type="match status" value="1"/>
</dbReference>
<keyword evidence="3" id="KW-1003">Cell membrane</keyword>
<dbReference type="GO" id="GO:0005886">
    <property type="term" value="C:plasma membrane"/>
    <property type="evidence" value="ECO:0007669"/>
    <property type="project" value="UniProtKB-SubCell"/>
</dbReference>
<evidence type="ECO:0000256" key="2">
    <source>
        <dbReference type="ARBA" id="ARBA00007755"/>
    </source>
</evidence>
<feature type="transmembrane region" description="Helical" evidence="7">
    <location>
        <begin position="80"/>
        <end position="98"/>
    </location>
</feature>
<feature type="transmembrane region" description="Helical" evidence="7">
    <location>
        <begin position="365"/>
        <end position="383"/>
    </location>
</feature>
<dbReference type="AlphaFoldDB" id="A0AAX1NAD8"/>
<dbReference type="InterPro" id="IPR051605">
    <property type="entry name" value="CstA"/>
</dbReference>
<keyword evidence="10" id="KW-1185">Reference proteome</keyword>
<evidence type="ECO:0000256" key="5">
    <source>
        <dbReference type="ARBA" id="ARBA00022989"/>
    </source>
</evidence>
<feature type="transmembrane region" description="Helical" evidence="7">
    <location>
        <begin position="228"/>
        <end position="246"/>
    </location>
</feature>
<dbReference type="Pfam" id="PF02554">
    <property type="entry name" value="CstA"/>
    <property type="match status" value="3"/>
</dbReference>
<name>A0AAX1NAD8_9BACT</name>
<evidence type="ECO:0000313" key="10">
    <source>
        <dbReference type="Proteomes" id="UP000678679"/>
    </source>
</evidence>